<keyword evidence="2" id="KW-1133">Transmembrane helix</keyword>
<reference evidence="3 4" key="1">
    <citation type="journal article" date="2019" name="Fungal Biol. Biotechnol.">
        <title>Draft genome sequence of fastidious pathogen Ceratobasidium theobromae, which causes vascular-streak dieback in Theobroma cacao.</title>
        <authorList>
            <person name="Ali S.S."/>
            <person name="Asman A."/>
            <person name="Shao J."/>
            <person name="Firmansyah A.P."/>
            <person name="Susilo A.W."/>
            <person name="Rosmana A."/>
            <person name="McMahon P."/>
            <person name="Junaid M."/>
            <person name="Guest D."/>
            <person name="Kheng T.Y."/>
            <person name="Meinhardt L.W."/>
            <person name="Bailey B.A."/>
        </authorList>
    </citation>
    <scope>NUCLEOTIDE SEQUENCE [LARGE SCALE GENOMIC DNA]</scope>
    <source>
        <strain evidence="3 4">CT2</strain>
    </source>
</reference>
<organism evidence="3 4">
    <name type="scientific">Ceratobasidium theobromae</name>
    <dbReference type="NCBI Taxonomy" id="1582974"/>
    <lineage>
        <taxon>Eukaryota</taxon>
        <taxon>Fungi</taxon>
        <taxon>Dikarya</taxon>
        <taxon>Basidiomycota</taxon>
        <taxon>Agaricomycotina</taxon>
        <taxon>Agaricomycetes</taxon>
        <taxon>Cantharellales</taxon>
        <taxon>Ceratobasidiaceae</taxon>
        <taxon>Ceratobasidium</taxon>
    </lineage>
</organism>
<keyword evidence="2" id="KW-0472">Membrane</keyword>
<sequence>MTAPTSIEEVDTKRDSGFNDLESQKPLPVRVEREMQESRELTVRTSFMPFSGFRSLGIVSTFIAGVEGQCLGLVPEPDNRNGLLEAVKALLLVGLLMSSFGAAISLLSARWFDLLRHDELKMLDYQWACALQRPKWMKEWEKKVATEKKKPKEEREKLCKKKRAAWLAELEGQLLADLPESHGLRSQITKTINPTRNRIVGIAISLAVPLVFLGFYSCMLGMTLYTWAARSLPTAIVSTAIMALGTVLVIVMHLDFDTLGTLKHTSFMRIRL</sequence>
<gene>
    <name evidence="3" type="ORF">CTheo_3687</name>
</gene>
<evidence type="ECO:0008006" key="5">
    <source>
        <dbReference type="Google" id="ProtNLM"/>
    </source>
</evidence>
<keyword evidence="4" id="KW-1185">Reference proteome</keyword>
<proteinExistence type="predicted"/>
<name>A0A5N5QMU4_9AGAM</name>
<dbReference type="Proteomes" id="UP000383932">
    <property type="component" value="Unassembled WGS sequence"/>
</dbReference>
<feature type="transmembrane region" description="Helical" evidence="2">
    <location>
        <begin position="89"/>
        <end position="112"/>
    </location>
</feature>
<feature type="transmembrane region" description="Helical" evidence="2">
    <location>
        <begin position="234"/>
        <end position="254"/>
    </location>
</feature>
<dbReference type="OrthoDB" id="3152367at2759"/>
<comment type="caution">
    <text evidence="3">The sequence shown here is derived from an EMBL/GenBank/DDBJ whole genome shotgun (WGS) entry which is preliminary data.</text>
</comment>
<feature type="region of interest" description="Disordered" evidence="1">
    <location>
        <begin position="1"/>
        <end position="22"/>
    </location>
</feature>
<evidence type="ECO:0000313" key="3">
    <source>
        <dbReference type="EMBL" id="KAB5592898.1"/>
    </source>
</evidence>
<accession>A0A5N5QMU4</accession>
<evidence type="ECO:0000313" key="4">
    <source>
        <dbReference type="Proteomes" id="UP000383932"/>
    </source>
</evidence>
<feature type="transmembrane region" description="Helical" evidence="2">
    <location>
        <begin position="199"/>
        <end position="228"/>
    </location>
</feature>
<dbReference type="EMBL" id="SSOP01000051">
    <property type="protein sequence ID" value="KAB5592898.1"/>
    <property type="molecule type" value="Genomic_DNA"/>
</dbReference>
<keyword evidence="2" id="KW-0812">Transmembrane</keyword>
<protein>
    <recommendedName>
        <fullName evidence="5">Transmembrane protein</fullName>
    </recommendedName>
</protein>
<evidence type="ECO:0000256" key="2">
    <source>
        <dbReference type="SAM" id="Phobius"/>
    </source>
</evidence>
<dbReference type="AlphaFoldDB" id="A0A5N5QMU4"/>
<evidence type="ECO:0000256" key="1">
    <source>
        <dbReference type="SAM" id="MobiDB-lite"/>
    </source>
</evidence>